<accession>A0A7W5FM48</accession>
<proteinExistence type="predicted"/>
<dbReference type="RefSeq" id="WP_183599033.1">
    <property type="nucleotide sequence ID" value="NZ_JACHXK010000003.1"/>
</dbReference>
<protein>
    <submittedName>
        <fullName evidence="1">Uncharacterized protein</fullName>
    </submittedName>
</protein>
<evidence type="ECO:0000313" key="2">
    <source>
        <dbReference type="Proteomes" id="UP000570361"/>
    </source>
</evidence>
<dbReference type="AlphaFoldDB" id="A0A7W5FM48"/>
<dbReference type="Proteomes" id="UP000570361">
    <property type="component" value="Unassembled WGS sequence"/>
</dbReference>
<name>A0A7W5FM48_9BACL</name>
<dbReference type="EMBL" id="JACHXK010000003">
    <property type="protein sequence ID" value="MBB3109692.1"/>
    <property type="molecule type" value="Genomic_DNA"/>
</dbReference>
<evidence type="ECO:0000313" key="1">
    <source>
        <dbReference type="EMBL" id="MBB3109692.1"/>
    </source>
</evidence>
<sequence length="74" mass="8413">MPFAAGQSLETDKDFELAVKHKVLVFVSQNNVRQRPITTISGFNEKTVILADGKRFLRSVNKFRTLTEEETNSL</sequence>
<reference evidence="1 2" key="1">
    <citation type="submission" date="2020-08" db="EMBL/GenBank/DDBJ databases">
        <title>Genomic Encyclopedia of Type Strains, Phase III (KMG-III): the genomes of soil and plant-associated and newly described type strains.</title>
        <authorList>
            <person name="Whitman W."/>
        </authorList>
    </citation>
    <scope>NUCLEOTIDE SEQUENCE [LARGE SCALE GENOMIC DNA]</scope>
    <source>
        <strain evidence="1 2">CECT 5862</strain>
    </source>
</reference>
<gene>
    <name evidence="1" type="ORF">FHS18_001755</name>
</gene>
<comment type="caution">
    <text evidence="1">The sequence shown here is derived from an EMBL/GenBank/DDBJ whole genome shotgun (WGS) entry which is preliminary data.</text>
</comment>
<keyword evidence="2" id="KW-1185">Reference proteome</keyword>
<organism evidence="1 2">
    <name type="scientific">Paenibacillus phyllosphaerae</name>
    <dbReference type="NCBI Taxonomy" id="274593"/>
    <lineage>
        <taxon>Bacteria</taxon>
        <taxon>Bacillati</taxon>
        <taxon>Bacillota</taxon>
        <taxon>Bacilli</taxon>
        <taxon>Bacillales</taxon>
        <taxon>Paenibacillaceae</taxon>
        <taxon>Paenibacillus</taxon>
    </lineage>
</organism>